<dbReference type="Proteomes" id="UP000294947">
    <property type="component" value="Unassembled WGS sequence"/>
</dbReference>
<evidence type="ECO:0000256" key="1">
    <source>
        <dbReference type="SAM" id="MobiDB-lite"/>
    </source>
</evidence>
<evidence type="ECO:0000259" key="3">
    <source>
        <dbReference type="Pfam" id="PF03372"/>
    </source>
</evidence>
<keyword evidence="2" id="KW-0732">Signal</keyword>
<dbReference type="PANTHER" id="PTHR14859">
    <property type="entry name" value="CALCOFLUOR WHITE HYPERSENSITIVE PROTEIN PRECURSOR"/>
    <property type="match status" value="1"/>
</dbReference>
<keyword evidence="5" id="KW-1185">Reference proteome</keyword>
<dbReference type="InterPro" id="IPR005135">
    <property type="entry name" value="Endo/exonuclease/phosphatase"/>
</dbReference>
<dbReference type="Pfam" id="PF03372">
    <property type="entry name" value="Exo_endo_phos"/>
    <property type="match status" value="1"/>
</dbReference>
<dbReference type="OrthoDB" id="155529at2"/>
<dbReference type="GO" id="GO:0006506">
    <property type="term" value="P:GPI anchor biosynthetic process"/>
    <property type="evidence" value="ECO:0007669"/>
    <property type="project" value="TreeGrafter"/>
</dbReference>
<dbReference type="InterPro" id="IPR051916">
    <property type="entry name" value="GPI-anchor_lipid_remodeler"/>
</dbReference>
<evidence type="ECO:0000313" key="4">
    <source>
        <dbReference type="EMBL" id="TDD55660.1"/>
    </source>
</evidence>
<dbReference type="AlphaFoldDB" id="A0A4R4ZCQ9"/>
<comment type="caution">
    <text evidence="4">The sequence shown here is derived from an EMBL/GenBank/DDBJ whole genome shotgun (WGS) entry which is preliminary data.</text>
</comment>
<evidence type="ECO:0000256" key="2">
    <source>
        <dbReference type="SAM" id="SignalP"/>
    </source>
</evidence>
<dbReference type="GO" id="GO:0016020">
    <property type="term" value="C:membrane"/>
    <property type="evidence" value="ECO:0007669"/>
    <property type="project" value="GOC"/>
</dbReference>
<dbReference type="GO" id="GO:0003824">
    <property type="term" value="F:catalytic activity"/>
    <property type="evidence" value="ECO:0007669"/>
    <property type="project" value="InterPro"/>
</dbReference>
<dbReference type="RefSeq" id="WP_132480993.1">
    <property type="nucleotide sequence ID" value="NZ_SMKW01000003.1"/>
</dbReference>
<dbReference type="PANTHER" id="PTHR14859:SF15">
    <property type="entry name" value="ENDONUCLEASE_EXONUCLEASE_PHOSPHATASE DOMAIN-CONTAINING PROTEIN"/>
    <property type="match status" value="1"/>
</dbReference>
<dbReference type="SUPFAM" id="SSF56219">
    <property type="entry name" value="DNase I-like"/>
    <property type="match status" value="1"/>
</dbReference>
<name>A0A4R4ZCQ9_9PSEU</name>
<feature type="domain" description="Endonuclease/exonuclease/phosphatase" evidence="3">
    <location>
        <begin position="46"/>
        <end position="295"/>
    </location>
</feature>
<evidence type="ECO:0000313" key="5">
    <source>
        <dbReference type="Proteomes" id="UP000294947"/>
    </source>
</evidence>
<reference evidence="4 5" key="1">
    <citation type="submission" date="2019-03" db="EMBL/GenBank/DDBJ databases">
        <title>Draft genome sequences of novel Actinobacteria.</title>
        <authorList>
            <person name="Sahin N."/>
            <person name="Ay H."/>
            <person name="Saygin H."/>
        </authorList>
    </citation>
    <scope>NUCLEOTIDE SEQUENCE [LARGE SCALE GENOMIC DNA]</scope>
    <source>
        <strain evidence="4 5">7K502</strain>
    </source>
</reference>
<feature type="chain" id="PRO_5020693889" description="Endonuclease/exonuclease/phosphatase domain-containing protein" evidence="2">
    <location>
        <begin position="33"/>
        <end position="303"/>
    </location>
</feature>
<accession>A0A4R4ZCQ9</accession>
<gene>
    <name evidence="4" type="ORF">E1288_04275</name>
</gene>
<feature type="signal peptide" evidence="2">
    <location>
        <begin position="1"/>
        <end position="32"/>
    </location>
</feature>
<dbReference type="Gene3D" id="3.60.10.10">
    <property type="entry name" value="Endonuclease/exonuclease/phosphatase"/>
    <property type="match status" value="1"/>
</dbReference>
<proteinExistence type="predicted"/>
<dbReference type="InterPro" id="IPR036691">
    <property type="entry name" value="Endo/exonu/phosph_ase_sf"/>
</dbReference>
<feature type="compositionally biased region" description="Basic and acidic residues" evidence="1">
    <location>
        <begin position="232"/>
        <end position="249"/>
    </location>
</feature>
<sequence length="303" mass="33578">MRNGRRSKARLAMVAVATSALSMVALSGVAPAAESAGGKINKYRVMTWNSHGQDWSNPEMIAGVIKELKPQVIALQETCLNDVAEAQKILKSQKLAYYISYGPNVPNYACGHGPLNHGMAILSAAEVTEERNVEYPYDEGPTEKRGYQMLTTTIADKKVRVFNTHLTASEKGGTDDWLRNDQAKRLAREAGRHDRALVLGDFNAEPWSAYGKNRPMRHMFNAGFKDADRDCRPAKRKAEEAPSNHHTSAEPDGACLATLVNNEANPPAIRKFDYILLRGLTNKNIQLHTSHPTDHRIFVTDVK</sequence>
<protein>
    <recommendedName>
        <fullName evidence="3">Endonuclease/exonuclease/phosphatase domain-containing protein</fullName>
    </recommendedName>
</protein>
<dbReference type="EMBL" id="SMKW01000003">
    <property type="protein sequence ID" value="TDD55660.1"/>
    <property type="molecule type" value="Genomic_DNA"/>
</dbReference>
<organism evidence="4 5">
    <name type="scientific">Saccharopolyspora elongata</name>
    <dbReference type="NCBI Taxonomy" id="2530387"/>
    <lineage>
        <taxon>Bacteria</taxon>
        <taxon>Bacillati</taxon>
        <taxon>Actinomycetota</taxon>
        <taxon>Actinomycetes</taxon>
        <taxon>Pseudonocardiales</taxon>
        <taxon>Pseudonocardiaceae</taxon>
        <taxon>Saccharopolyspora</taxon>
    </lineage>
</organism>
<feature type="region of interest" description="Disordered" evidence="1">
    <location>
        <begin position="232"/>
        <end position="251"/>
    </location>
</feature>